<dbReference type="InterPro" id="IPR036047">
    <property type="entry name" value="F-box-like_dom_sf"/>
</dbReference>
<dbReference type="InterPro" id="IPR011043">
    <property type="entry name" value="Gal_Oxase/kelch_b-propeller"/>
</dbReference>
<dbReference type="PANTHER" id="PTHR31672:SF2">
    <property type="entry name" value="F-BOX DOMAIN-CONTAINING PROTEIN"/>
    <property type="match status" value="1"/>
</dbReference>
<gene>
    <name evidence="1" type="ORF">KC19_12G014500</name>
</gene>
<protein>
    <recommendedName>
        <fullName evidence="3">F-box domain-containing protein</fullName>
    </recommendedName>
</protein>
<organism evidence="1 2">
    <name type="scientific">Ceratodon purpureus</name>
    <name type="common">Fire moss</name>
    <name type="synonym">Dicranum purpureum</name>
    <dbReference type="NCBI Taxonomy" id="3225"/>
    <lineage>
        <taxon>Eukaryota</taxon>
        <taxon>Viridiplantae</taxon>
        <taxon>Streptophyta</taxon>
        <taxon>Embryophyta</taxon>
        <taxon>Bryophyta</taxon>
        <taxon>Bryophytina</taxon>
        <taxon>Bryopsida</taxon>
        <taxon>Dicranidae</taxon>
        <taxon>Pseudoditrichales</taxon>
        <taxon>Ditrichaceae</taxon>
        <taxon>Ceratodon</taxon>
    </lineage>
</organism>
<dbReference type="InterPro" id="IPR050796">
    <property type="entry name" value="SCF_F-box_component"/>
</dbReference>
<dbReference type="AlphaFoldDB" id="A0A8T0G4V5"/>
<dbReference type="SUPFAM" id="SSF50965">
    <property type="entry name" value="Galactose oxidase, central domain"/>
    <property type="match status" value="1"/>
</dbReference>
<accession>A0A8T0G4V5</accession>
<dbReference type="SUPFAM" id="SSF81383">
    <property type="entry name" value="F-box domain"/>
    <property type="match status" value="1"/>
</dbReference>
<dbReference type="PANTHER" id="PTHR31672">
    <property type="entry name" value="BNACNNG10540D PROTEIN"/>
    <property type="match status" value="1"/>
</dbReference>
<comment type="caution">
    <text evidence="1">The sequence shown here is derived from an EMBL/GenBank/DDBJ whole genome shotgun (WGS) entry which is preliminary data.</text>
</comment>
<keyword evidence="2" id="KW-1185">Reference proteome</keyword>
<evidence type="ECO:0008006" key="3">
    <source>
        <dbReference type="Google" id="ProtNLM"/>
    </source>
</evidence>
<name>A0A8T0G4V5_CERPU</name>
<reference evidence="1" key="1">
    <citation type="submission" date="2020-06" db="EMBL/GenBank/DDBJ databases">
        <title>WGS assembly of Ceratodon purpureus strain R40.</title>
        <authorList>
            <person name="Carey S.B."/>
            <person name="Jenkins J."/>
            <person name="Shu S."/>
            <person name="Lovell J.T."/>
            <person name="Sreedasyam A."/>
            <person name="Maumus F."/>
            <person name="Tiley G.P."/>
            <person name="Fernandez-Pozo N."/>
            <person name="Barry K."/>
            <person name="Chen C."/>
            <person name="Wang M."/>
            <person name="Lipzen A."/>
            <person name="Daum C."/>
            <person name="Saski C.A."/>
            <person name="Payton A.C."/>
            <person name="Mcbreen J.C."/>
            <person name="Conrad R.E."/>
            <person name="Kollar L.M."/>
            <person name="Olsson S."/>
            <person name="Huttunen S."/>
            <person name="Landis J.B."/>
            <person name="Wickett N.J."/>
            <person name="Johnson M.G."/>
            <person name="Rensing S.A."/>
            <person name="Grimwood J."/>
            <person name="Schmutz J."/>
            <person name="Mcdaniel S.F."/>
        </authorList>
    </citation>
    <scope>NUCLEOTIDE SEQUENCE</scope>
    <source>
        <strain evidence="1">R40</strain>
    </source>
</reference>
<proteinExistence type="predicted"/>
<evidence type="ECO:0000313" key="1">
    <source>
        <dbReference type="EMBL" id="KAG0553477.1"/>
    </source>
</evidence>
<dbReference type="Proteomes" id="UP000822688">
    <property type="component" value="Chromosome 12"/>
</dbReference>
<evidence type="ECO:0000313" key="2">
    <source>
        <dbReference type="Proteomes" id="UP000822688"/>
    </source>
</evidence>
<sequence length="365" mass="40741">MGSLGEPDPSVWSKLPHELLESVFVHLPIGRIRALSKSWNQAGSTCSTFTRAYAKLQPKLCGIMWRDFTSETHCVRVYNTESGKWLPAFDIQDIPECPSPATACDGGLICLASTCQPSQREMEFLPVIVANPLTREWRQLPPPRLVQKCESVQLEVNRRTGAYSILLSGSQAGGVGTEVMTEAYNSSTSEWSRVESGLVLYLDKLSGTPLVCNSSTGEVRAYAPPNPRGEVLQLKTHRNDLYLLELIPGVPDWMVSLDGDLIIFDEGCPSSRFIVSKYKVGNSGFAWNGSTHECELVDIPGDTLLLVSGSFLLIVRHSFQYDHLMMFYDMEESKWHDFDWNTGTVLSSVDWENAFSCELRWDACP</sequence>
<dbReference type="EMBL" id="CM026433">
    <property type="protein sequence ID" value="KAG0553477.1"/>
    <property type="molecule type" value="Genomic_DNA"/>
</dbReference>